<dbReference type="Proteomes" id="UP000097612">
    <property type="component" value="Segment"/>
</dbReference>
<sequence>MASGLNFKLYDPVAQLVATGGGGGSGLPLTGGTLTGNLVLTAPAKINQSQAPTGPNDVTNKAYVDSLIGGGPFLPLSGGTMSGQIVQSLAPVAPTNLANKAYVDSLAGGGPFLPLSGGTLSGNVTLTSPSKIQQSQAPTVGNDLTNKSYTDGAYQAKKPTAVSGNVAFFGSGVDQGQVTDSGYNVDTNLANPPSNTSLWPSSRLIGALQYGANVYKATSPIVITTGSSTRAFSTGNTIMGPANWTNTGSTFTLASTGIATIFNSLEYTTYFRITFSANSLSESTNAFGTVECQIQDEVGPTFISIVKLLNCLAAPPSFSNEVYLTALVSIPTASSFNFSVLLTNTGSNSVTVDPVAPDNACILVIERVS</sequence>
<dbReference type="GeneID" id="18501390"/>
<keyword evidence="2" id="KW-1185">Reference proteome</keyword>
<gene>
    <name evidence="1" type="primary">018L</name>
    <name evidence="1" type="ORF">IIV25_018L</name>
</gene>
<evidence type="ECO:0000313" key="2">
    <source>
        <dbReference type="Proteomes" id="UP000097612"/>
    </source>
</evidence>
<dbReference type="OrthoDB" id="14662at10239"/>
<organism evidence="1 2">
    <name type="scientific">Invertebrate iridovirus 25</name>
    <dbReference type="NCBI Taxonomy" id="1301280"/>
    <lineage>
        <taxon>Viruses</taxon>
        <taxon>Varidnaviria</taxon>
        <taxon>Bamfordvirae</taxon>
        <taxon>Nucleocytoviricota</taxon>
        <taxon>Megaviricetes</taxon>
        <taxon>Pimascovirales</taxon>
        <taxon>Pimascovirales incertae sedis</taxon>
        <taxon>Iridoviridae</taxon>
        <taxon>Betairidovirinae</taxon>
        <taxon>Chloriridovirus</taxon>
        <taxon>Chloriridovirus simulium2</taxon>
    </lineage>
</organism>
<proteinExistence type="predicted"/>
<dbReference type="EMBL" id="HF920635">
    <property type="protein sequence ID" value="CCV02036.1"/>
    <property type="molecule type" value="Genomic_DNA"/>
</dbReference>
<reference evidence="1 2" key="1">
    <citation type="journal article" date="2013" name="Arch. Virol.">
        <title>Complete genome sequence of invertebrate iridovirus IIV-25 isolated from a blackfly larva.</title>
        <authorList>
            <person name="Piegu B."/>
            <person name="Guizard S."/>
            <person name="Spears T."/>
            <person name="Cruaud C."/>
            <person name="Couloux A."/>
            <person name="Bideshi D.K."/>
            <person name="Federici B.A."/>
            <person name="Bigot Y."/>
        </authorList>
    </citation>
    <scope>NUCLEOTIDE SEQUENCE [LARGE SCALE GENOMIC DNA]</scope>
</reference>
<name>W8W214_9VIRU</name>
<protein>
    <submittedName>
        <fullName evidence="1">Uncharacterized protein</fullName>
    </submittedName>
</protein>
<dbReference type="KEGG" id="vg:18501390"/>
<evidence type="ECO:0000313" key="1">
    <source>
        <dbReference type="EMBL" id="CCV02036.1"/>
    </source>
</evidence>
<accession>W8W214</accession>
<dbReference type="RefSeq" id="YP_009010551.1">
    <property type="nucleotide sequence ID" value="NC_023613.1"/>
</dbReference>